<dbReference type="Proteomes" id="UP000008136">
    <property type="component" value="Chromosome"/>
</dbReference>
<name>F2KRB0_ARCVS</name>
<evidence type="ECO:0000313" key="4">
    <source>
        <dbReference type="Proteomes" id="UP000008136"/>
    </source>
</evidence>
<dbReference type="GeneID" id="10394979"/>
<keyword evidence="4" id="KW-1185">Reference proteome</keyword>
<dbReference type="EMBL" id="CP002588">
    <property type="protein sequence ID" value="AEA47844.1"/>
    <property type="molecule type" value="Genomic_DNA"/>
</dbReference>
<keyword evidence="2" id="KW-0812">Transmembrane</keyword>
<proteinExistence type="predicted"/>
<protein>
    <submittedName>
        <fullName evidence="3">Uncharacterized protein</fullName>
    </submittedName>
</protein>
<feature type="compositionally biased region" description="Basic and acidic residues" evidence="1">
    <location>
        <begin position="30"/>
        <end position="67"/>
    </location>
</feature>
<sequence length="187" mass="21577">MDEKKIIDVLMDDDTFIIKKNRVETSGSAEESRQGSVESERRVEKREEKEEKVEKVEKGKEERVDKKDVKAEYKGEPEIKGKDVFLSEIERSVLRSVVFEAKEPRMIARLTGYPEVVVRKALERLIEKGYLTEELEPTEKVSEVRWLRPVKVSVKYGRSTKLVAMDVAIVVAALIFLLSLLYYLGII</sequence>
<accession>F2KRB0</accession>
<keyword evidence="2" id="KW-1133">Transmembrane helix</keyword>
<evidence type="ECO:0000256" key="1">
    <source>
        <dbReference type="SAM" id="MobiDB-lite"/>
    </source>
</evidence>
<feature type="region of interest" description="Disordered" evidence="1">
    <location>
        <begin position="21"/>
        <end position="67"/>
    </location>
</feature>
<dbReference type="RefSeq" id="WP_013684500.1">
    <property type="nucleotide sequence ID" value="NC_015320.1"/>
</dbReference>
<dbReference type="STRING" id="693661.Arcve_1849"/>
<feature type="transmembrane region" description="Helical" evidence="2">
    <location>
        <begin position="162"/>
        <end position="184"/>
    </location>
</feature>
<keyword evidence="2" id="KW-0472">Membrane</keyword>
<evidence type="ECO:0000256" key="2">
    <source>
        <dbReference type="SAM" id="Phobius"/>
    </source>
</evidence>
<dbReference type="HOGENOM" id="CLU_1444615_0_0_2"/>
<dbReference type="KEGG" id="ave:Arcve_1849"/>
<evidence type="ECO:0000313" key="3">
    <source>
        <dbReference type="EMBL" id="AEA47844.1"/>
    </source>
</evidence>
<organism evidence="3 4">
    <name type="scientific">Archaeoglobus veneficus (strain DSM 11195 / SNP6)</name>
    <dbReference type="NCBI Taxonomy" id="693661"/>
    <lineage>
        <taxon>Archaea</taxon>
        <taxon>Methanobacteriati</taxon>
        <taxon>Methanobacteriota</taxon>
        <taxon>Archaeoglobi</taxon>
        <taxon>Archaeoglobales</taxon>
        <taxon>Archaeoglobaceae</taxon>
        <taxon>Archaeoglobus</taxon>
    </lineage>
</organism>
<gene>
    <name evidence="3" type="ordered locus">Arcve_1849</name>
</gene>
<dbReference type="AlphaFoldDB" id="F2KRB0"/>
<reference evidence="3 4" key="1">
    <citation type="submission" date="2011-03" db="EMBL/GenBank/DDBJ databases">
        <title>The complete genome of Archaeoglobus veneficus SNP6.</title>
        <authorList>
            <consortium name="US DOE Joint Genome Institute (JGI-PGF)"/>
            <person name="Lucas S."/>
            <person name="Copeland A."/>
            <person name="Lapidus A."/>
            <person name="Bruce D."/>
            <person name="Goodwin L."/>
            <person name="Pitluck S."/>
            <person name="Kyrpides N."/>
            <person name="Mavromatis K."/>
            <person name="Pagani I."/>
            <person name="Ivanova N."/>
            <person name="Mikhailova N."/>
            <person name="Lu M."/>
            <person name="Detter J.C."/>
            <person name="Tapia R."/>
            <person name="Han C."/>
            <person name="Land M."/>
            <person name="Hauser L."/>
            <person name="Markowitz V."/>
            <person name="Cheng J.-F."/>
            <person name="Hugenholtz P."/>
            <person name="Woyke T."/>
            <person name="Wu D."/>
            <person name="Spring S."/>
            <person name="Brambilla E."/>
            <person name="Klenk H.-P."/>
            <person name="Eisen J.A."/>
        </authorList>
    </citation>
    <scope>NUCLEOTIDE SEQUENCE [LARGE SCALE GENOMIC DNA]</scope>
    <source>
        <strain evidence="4">SNP6</strain>
    </source>
</reference>